<evidence type="ECO:0000313" key="3">
    <source>
        <dbReference type="EMBL" id="OHY92851.1"/>
    </source>
</evidence>
<dbReference type="Pfam" id="PF14378">
    <property type="entry name" value="PAP2_3"/>
    <property type="match status" value="1"/>
</dbReference>
<keyword evidence="1" id="KW-1133">Transmembrane helix</keyword>
<sequence>MNSFATQSLSAFSSQLKRELTSILKFIQGDYPIYILIGIVTLTVTTFAHLNGFSNHISLFAYMYAMPFVVLITLSVVGVGYFFILAARREPRPIQCYLNLLKVAFNHRARLCAAFVLLTAISVFISSFSTMKGLIPLVHPFEFDLLFHDLDFWLLGGHEPWLVFHSIFTSPYVILAINYSYKIWFFLLWRTLSYFLLLRPSDLRSQYLLSWILCWTILGMVVAMTLSCAGPAFTARLNPTNHDYDALMFILNQHNLWLESHQLTGVMALKTQDDLWHAYANGKEMLGSGISAMPSMHVSMAVLMMLGMNKVNKKLGILFGLFASIIFVGSFSLGWHYMVDGLVSGPMTLFIWRATGRFVSSLSLQKEI</sequence>
<feature type="transmembrane region" description="Helical" evidence="1">
    <location>
        <begin position="162"/>
        <end position="187"/>
    </location>
</feature>
<protein>
    <recommendedName>
        <fullName evidence="2">Inositolphosphotransferase Aur1/Ipt1 domain-containing protein</fullName>
    </recommendedName>
</protein>
<feature type="transmembrane region" description="Helical" evidence="1">
    <location>
        <begin position="62"/>
        <end position="87"/>
    </location>
</feature>
<organism evidence="3 4">
    <name type="scientific">Vibrio rotiferianus</name>
    <dbReference type="NCBI Taxonomy" id="190895"/>
    <lineage>
        <taxon>Bacteria</taxon>
        <taxon>Pseudomonadati</taxon>
        <taxon>Pseudomonadota</taxon>
        <taxon>Gammaproteobacteria</taxon>
        <taxon>Vibrionales</taxon>
        <taxon>Vibrionaceae</taxon>
        <taxon>Vibrio</taxon>
    </lineage>
</organism>
<feature type="transmembrane region" description="Helical" evidence="1">
    <location>
        <begin position="318"/>
        <end position="338"/>
    </location>
</feature>
<keyword evidence="4" id="KW-1185">Reference proteome</keyword>
<dbReference type="RefSeq" id="WP_071234651.1">
    <property type="nucleotide sequence ID" value="NZ_KV861316.1"/>
</dbReference>
<feature type="transmembrane region" description="Helical" evidence="1">
    <location>
        <begin position="31"/>
        <end position="50"/>
    </location>
</feature>
<feature type="domain" description="Inositolphosphotransferase Aur1/Ipt1" evidence="2">
    <location>
        <begin position="147"/>
        <end position="351"/>
    </location>
</feature>
<evidence type="ECO:0000256" key="1">
    <source>
        <dbReference type="SAM" id="Phobius"/>
    </source>
</evidence>
<feature type="transmembrane region" description="Helical" evidence="1">
    <location>
        <begin position="285"/>
        <end position="306"/>
    </location>
</feature>
<keyword evidence="1" id="KW-0472">Membrane</keyword>
<keyword evidence="1" id="KW-0812">Transmembrane</keyword>
<proteinExistence type="predicted"/>
<feature type="transmembrane region" description="Helical" evidence="1">
    <location>
        <begin position="108"/>
        <end position="128"/>
    </location>
</feature>
<gene>
    <name evidence="3" type="ORF">BI375_05175</name>
</gene>
<evidence type="ECO:0000313" key="4">
    <source>
        <dbReference type="Proteomes" id="UP000180133"/>
    </source>
</evidence>
<accession>A0ABX3D8K1</accession>
<comment type="caution">
    <text evidence="3">The sequence shown here is derived from an EMBL/GenBank/DDBJ whole genome shotgun (WGS) entry which is preliminary data.</text>
</comment>
<reference evidence="3 4" key="1">
    <citation type="submission" date="2016-09" db="EMBL/GenBank/DDBJ databases">
        <title>Isolation, identification and antibiotic sensitivity analysis of bacterial pathogen from juvenile Hippocampus erectus with tail-rotted disease.</title>
        <authorList>
            <person name="Yang Q."/>
        </authorList>
    </citation>
    <scope>NUCLEOTIDE SEQUENCE [LARGE SCALE GENOMIC DNA]</scope>
    <source>
        <strain evidence="3 4">HM-10</strain>
    </source>
</reference>
<dbReference type="InterPro" id="IPR026841">
    <property type="entry name" value="Aur1/Ipt1"/>
</dbReference>
<feature type="transmembrane region" description="Helical" evidence="1">
    <location>
        <begin position="208"/>
        <end position="233"/>
    </location>
</feature>
<evidence type="ECO:0000259" key="2">
    <source>
        <dbReference type="Pfam" id="PF14378"/>
    </source>
</evidence>
<dbReference type="EMBL" id="MKFT01000012">
    <property type="protein sequence ID" value="OHY92851.1"/>
    <property type="molecule type" value="Genomic_DNA"/>
</dbReference>
<dbReference type="Proteomes" id="UP000180133">
    <property type="component" value="Unassembled WGS sequence"/>
</dbReference>
<name>A0ABX3D8K1_9VIBR</name>